<feature type="region of interest" description="Disordered" evidence="1">
    <location>
        <begin position="25"/>
        <end position="48"/>
    </location>
</feature>
<organism evidence="2">
    <name type="scientific">mine drainage metagenome</name>
    <dbReference type="NCBI Taxonomy" id="410659"/>
    <lineage>
        <taxon>unclassified sequences</taxon>
        <taxon>metagenomes</taxon>
        <taxon>ecological metagenomes</taxon>
    </lineage>
</organism>
<feature type="region of interest" description="Disordered" evidence="1">
    <location>
        <begin position="1"/>
        <end position="20"/>
    </location>
</feature>
<evidence type="ECO:0000313" key="2">
    <source>
        <dbReference type="EMBL" id="CBH99303.1"/>
    </source>
</evidence>
<feature type="compositionally biased region" description="Polar residues" evidence="1">
    <location>
        <begin position="39"/>
        <end position="48"/>
    </location>
</feature>
<evidence type="ECO:0000256" key="1">
    <source>
        <dbReference type="SAM" id="MobiDB-lite"/>
    </source>
</evidence>
<dbReference type="EMBL" id="CABM01000072">
    <property type="protein sequence ID" value="CBH99303.1"/>
    <property type="molecule type" value="Genomic_DNA"/>
</dbReference>
<sequence>MSCRACMSPNGTEGCVPPPPIVATQQSQRPLKPRDGQMLTESPQIPSHSQCKGLNLEFYRFIHHENCFRILITRVSQNESLEHIRVRTRCARSCPDPRRPRAAAGPRLVRSTGVSPPCESAPHAWLHARPIPASIPPPARGGSPSRHGWCCTGHPFLGCASRPSTTLEPRWTLFAPLPPCRKA</sequence>
<proteinExistence type="predicted"/>
<reference evidence="2" key="1">
    <citation type="submission" date="2009-10" db="EMBL/GenBank/DDBJ databases">
        <title>Diversity of trophic interactions inside an arsenic-rich microbial ecosystem.</title>
        <authorList>
            <person name="Bertin P.N."/>
            <person name="Heinrich-Salmeron A."/>
            <person name="Pelletier E."/>
            <person name="Goulhen-Chollet F."/>
            <person name="Arsene-Ploetze F."/>
            <person name="Gallien S."/>
            <person name="Calteau A."/>
            <person name="Vallenet D."/>
            <person name="Casiot C."/>
            <person name="Chane-Woon-Ming B."/>
            <person name="Giloteaux L."/>
            <person name="Barakat M."/>
            <person name="Bonnefoy V."/>
            <person name="Bruneel O."/>
            <person name="Chandler M."/>
            <person name="Cleiss J."/>
            <person name="Duran R."/>
            <person name="Elbaz-Poulichet F."/>
            <person name="Fonknechten N."/>
            <person name="Lauga B."/>
            <person name="Mornico D."/>
            <person name="Ortet P."/>
            <person name="Schaeffer C."/>
            <person name="Siguier P."/>
            <person name="Alexander Thil Smith A."/>
            <person name="Van Dorsselaer A."/>
            <person name="Weissenbach J."/>
            <person name="Medigue C."/>
            <person name="Le Paslier D."/>
        </authorList>
    </citation>
    <scope>NUCLEOTIDE SEQUENCE</scope>
</reference>
<comment type="caution">
    <text evidence="2">The sequence shown here is derived from an EMBL/GenBank/DDBJ whole genome shotgun (WGS) entry which is preliminary data.</text>
</comment>
<feature type="region of interest" description="Disordered" evidence="1">
    <location>
        <begin position="95"/>
        <end position="115"/>
    </location>
</feature>
<accession>E6PWJ6</accession>
<protein>
    <submittedName>
        <fullName evidence="2">Uncharacterized protein</fullName>
    </submittedName>
</protein>
<gene>
    <name evidence="2" type="ORF">CARN2_1738</name>
</gene>
<dbReference type="AlphaFoldDB" id="E6PWJ6"/>
<name>E6PWJ6_9ZZZZ</name>